<keyword evidence="5" id="KW-1185">Reference proteome</keyword>
<evidence type="ECO:0000313" key="4">
    <source>
        <dbReference type="EMBL" id="SMP56203.1"/>
    </source>
</evidence>
<protein>
    <submittedName>
        <fullName evidence="4">RND family efflux transporter, MFP subunit</fullName>
    </submittedName>
</protein>
<feature type="transmembrane region" description="Helical" evidence="2">
    <location>
        <begin position="86"/>
        <end position="107"/>
    </location>
</feature>
<evidence type="ECO:0000256" key="1">
    <source>
        <dbReference type="ARBA" id="ARBA00009477"/>
    </source>
</evidence>
<dbReference type="Gene3D" id="2.40.50.100">
    <property type="match status" value="1"/>
</dbReference>
<dbReference type="EMBL" id="FXUG01000005">
    <property type="protein sequence ID" value="SMP56203.1"/>
    <property type="molecule type" value="Genomic_DNA"/>
</dbReference>
<feature type="domain" description="Multidrug resistance protein MdtA-like barrel-sandwich hybrid" evidence="3">
    <location>
        <begin position="150"/>
        <end position="289"/>
    </location>
</feature>
<keyword evidence="2" id="KW-0472">Membrane</keyword>
<dbReference type="Proteomes" id="UP001158067">
    <property type="component" value="Unassembled WGS sequence"/>
</dbReference>
<dbReference type="PANTHER" id="PTHR30469:SF12">
    <property type="entry name" value="MULTIDRUG RESISTANCE PROTEIN MDTA"/>
    <property type="match status" value="1"/>
</dbReference>
<organism evidence="4 5">
    <name type="scientific">Neorhodopirellula lusitana</name>
    <dbReference type="NCBI Taxonomy" id="445327"/>
    <lineage>
        <taxon>Bacteria</taxon>
        <taxon>Pseudomonadati</taxon>
        <taxon>Planctomycetota</taxon>
        <taxon>Planctomycetia</taxon>
        <taxon>Pirellulales</taxon>
        <taxon>Pirellulaceae</taxon>
        <taxon>Neorhodopirellula</taxon>
    </lineage>
</organism>
<comment type="similarity">
    <text evidence="1">Belongs to the membrane fusion protein (MFP) (TC 8.A.1) family.</text>
</comment>
<evidence type="ECO:0000259" key="3">
    <source>
        <dbReference type="Pfam" id="PF25917"/>
    </source>
</evidence>
<dbReference type="SUPFAM" id="SSF111369">
    <property type="entry name" value="HlyD-like secretion proteins"/>
    <property type="match status" value="1"/>
</dbReference>
<dbReference type="InterPro" id="IPR058625">
    <property type="entry name" value="MdtA-like_BSH"/>
</dbReference>
<sequence length="483" mass="52688">MNVRVRETVQLSVVNEATEIVNTGIVPSKANFAVIRLFGTRRGGLSDHNTCQDVASILPSRLAPSHHSAPLAANWQMFSMKFLTHVVIRLMIPLCVLAAGVYGYVLLSEEPERKEAEAPADQIVRTRVQFLTTGDYPIRIVTHGVVSPHNRVTLSAEVTGTIKTTYPAMEVGSYFKAGDLLLEIDDRDYQTSLKIAREENQLAEATLKLNQAAYGRMKQLVERDSASSLELDQTFASLVQARSEVEISASTIDQALRNLERTKIVAPFDGRVATKIVGEGQLVSAGTPLGDVFAVDYAEVRLPIASRELKHVSLPEMEGDPPVALELRDAINDSSDAVWQAKIVRTEGVLDAGSLELFAIARVDDPFALNSKHRVLRIGQPVIASIQGETLRDVVAIPRAAVRRMDLVYLIDGTKQTIRSLTIDPLWSDADHLVVHQNVIEPGELLATTTLVYAPEGSTVEIIPEVDAGEAFAGKPSPLEPTP</sequence>
<dbReference type="Gene3D" id="1.10.287.470">
    <property type="entry name" value="Helix hairpin bin"/>
    <property type="match status" value="1"/>
</dbReference>
<dbReference type="Gene3D" id="2.40.30.170">
    <property type="match status" value="1"/>
</dbReference>
<dbReference type="PANTHER" id="PTHR30469">
    <property type="entry name" value="MULTIDRUG RESISTANCE PROTEIN MDTA"/>
    <property type="match status" value="1"/>
</dbReference>
<keyword evidence="2" id="KW-0812">Transmembrane</keyword>
<dbReference type="Pfam" id="PF25917">
    <property type="entry name" value="BSH_RND"/>
    <property type="match status" value="1"/>
</dbReference>
<accession>A0ABY1Q5D2</accession>
<keyword evidence="2" id="KW-1133">Transmembrane helix</keyword>
<comment type="caution">
    <text evidence="4">The sequence shown here is derived from an EMBL/GenBank/DDBJ whole genome shotgun (WGS) entry which is preliminary data.</text>
</comment>
<name>A0ABY1Q5D2_9BACT</name>
<reference evidence="4 5" key="1">
    <citation type="submission" date="2017-05" db="EMBL/GenBank/DDBJ databases">
        <authorList>
            <person name="Varghese N."/>
            <person name="Submissions S."/>
        </authorList>
    </citation>
    <scope>NUCLEOTIDE SEQUENCE [LARGE SCALE GENOMIC DNA]</scope>
    <source>
        <strain evidence="4 5">DSM 25457</strain>
    </source>
</reference>
<evidence type="ECO:0000256" key="2">
    <source>
        <dbReference type="SAM" id="Phobius"/>
    </source>
</evidence>
<dbReference type="InterPro" id="IPR006143">
    <property type="entry name" value="RND_pump_MFP"/>
</dbReference>
<dbReference type="NCBIfam" id="TIGR01730">
    <property type="entry name" value="RND_mfp"/>
    <property type="match status" value="1"/>
</dbReference>
<proteinExistence type="inferred from homology"/>
<evidence type="ECO:0000313" key="5">
    <source>
        <dbReference type="Proteomes" id="UP001158067"/>
    </source>
</evidence>
<gene>
    <name evidence="4" type="ORF">SAMN06265222_105107</name>
</gene>